<reference evidence="1 2" key="1">
    <citation type="submission" date="2018-06" db="EMBL/GenBank/DDBJ databases">
        <title>Genome sequencing of Oceanotoga sp. sy52.</title>
        <authorList>
            <person name="Mori K."/>
        </authorList>
    </citation>
    <scope>NUCLEOTIDE SEQUENCE [LARGE SCALE GENOMIC DNA]</scope>
    <source>
        <strain evidence="2">sy52</strain>
    </source>
</reference>
<evidence type="ECO:0000313" key="2">
    <source>
        <dbReference type="Proteomes" id="UP000516361"/>
    </source>
</evidence>
<dbReference type="EMBL" id="AP018712">
    <property type="protein sequence ID" value="BBE30813.1"/>
    <property type="molecule type" value="Genomic_DNA"/>
</dbReference>
<name>A0A7G1G7F8_9BACT</name>
<accession>A0A7G1G7F8</accession>
<dbReference type="InParanoid" id="A0A7G1G7F8"/>
<protein>
    <submittedName>
        <fullName evidence="1">Uncharacterized protein</fullName>
    </submittedName>
</protein>
<dbReference type="Proteomes" id="UP000516361">
    <property type="component" value="Chromosome"/>
</dbReference>
<dbReference type="AlphaFoldDB" id="A0A7G1G7F8"/>
<dbReference type="KEGG" id="ocy:OSSY52_09540"/>
<sequence length="152" mass="17414">MKMTPELIKAEKNMKPGVIVSTGFLGEDNRHLSDIIESDEELINELNLKIPNLVEKMKYLLKEGEKGLGEPITIDKIFEVMVYEARGVIPCPFEDGVFKKINVKVKNKNSGKEILYSDLSIHLIEKHHFFQGKGSDFRLDPEKLKETLELEE</sequence>
<keyword evidence="2" id="KW-1185">Reference proteome</keyword>
<dbReference type="RefSeq" id="WP_190615881.1">
    <property type="nucleotide sequence ID" value="NZ_AP018712.1"/>
</dbReference>
<gene>
    <name evidence="1" type="ORF">OSSY52_09540</name>
</gene>
<organism evidence="1 2">
    <name type="scientific">Tepiditoga spiralis</name>
    <dbReference type="NCBI Taxonomy" id="2108365"/>
    <lineage>
        <taxon>Bacteria</taxon>
        <taxon>Thermotogati</taxon>
        <taxon>Thermotogota</taxon>
        <taxon>Thermotogae</taxon>
        <taxon>Petrotogales</taxon>
        <taxon>Petrotogaceae</taxon>
        <taxon>Tepiditoga</taxon>
    </lineage>
</organism>
<evidence type="ECO:0000313" key="1">
    <source>
        <dbReference type="EMBL" id="BBE30813.1"/>
    </source>
</evidence>
<proteinExistence type="predicted"/>